<dbReference type="Gene3D" id="3.40.50.360">
    <property type="match status" value="1"/>
</dbReference>
<keyword evidence="11" id="KW-1185">Reference proteome</keyword>
<evidence type="ECO:0000256" key="6">
    <source>
        <dbReference type="ARBA" id="ARBA00022643"/>
    </source>
</evidence>
<dbReference type="PANTHER" id="PTHR42809:SF3">
    <property type="entry name" value="FLAVODOXIN 2"/>
    <property type="match status" value="1"/>
</dbReference>
<evidence type="ECO:0000256" key="8">
    <source>
        <dbReference type="ARBA" id="ARBA00040094"/>
    </source>
</evidence>
<evidence type="ECO:0000256" key="4">
    <source>
        <dbReference type="ARBA" id="ARBA00022448"/>
    </source>
</evidence>
<dbReference type="InterPro" id="IPR008254">
    <property type="entry name" value="Flavodoxin/NO_synth"/>
</dbReference>
<dbReference type="Proteomes" id="UP000236721">
    <property type="component" value="Unassembled WGS sequence"/>
</dbReference>
<keyword evidence="7" id="KW-0249">Electron transport</keyword>
<dbReference type="GO" id="GO:0009055">
    <property type="term" value="F:electron transfer activity"/>
    <property type="evidence" value="ECO:0007669"/>
    <property type="project" value="InterPro"/>
</dbReference>
<dbReference type="AlphaFoldDB" id="A0A1H5UC53"/>
<dbReference type="Pfam" id="PF00258">
    <property type="entry name" value="Flavodoxin_1"/>
    <property type="match status" value="1"/>
</dbReference>
<feature type="domain" description="Flavodoxin-like" evidence="9">
    <location>
        <begin position="60"/>
        <end position="222"/>
    </location>
</feature>
<dbReference type="NCBIfam" id="NF009023">
    <property type="entry name" value="PRK12359.1"/>
    <property type="match status" value="1"/>
</dbReference>
<keyword evidence="6" id="KW-0288">FMN</keyword>
<keyword evidence="5" id="KW-0285">Flavoprotein</keyword>
<reference evidence="11" key="1">
    <citation type="submission" date="2016-10" db="EMBL/GenBank/DDBJ databases">
        <authorList>
            <person name="Varghese N."/>
            <person name="Submissions S."/>
        </authorList>
    </citation>
    <scope>NUCLEOTIDE SEQUENCE [LARGE SCALE GENOMIC DNA]</scope>
    <source>
        <strain evidence="11">CGMCC 1.7062</strain>
    </source>
</reference>
<dbReference type="PROSITE" id="PS50902">
    <property type="entry name" value="FLAVODOXIN_LIKE"/>
    <property type="match status" value="1"/>
</dbReference>
<protein>
    <recommendedName>
        <fullName evidence="8">Flavodoxin 2</fullName>
    </recommendedName>
</protein>
<dbReference type="SUPFAM" id="SSF52218">
    <property type="entry name" value="Flavoproteins"/>
    <property type="match status" value="1"/>
</dbReference>
<proteinExistence type="inferred from homology"/>
<evidence type="ECO:0000259" key="9">
    <source>
        <dbReference type="PROSITE" id="PS50902"/>
    </source>
</evidence>
<dbReference type="EMBL" id="FNVG01000003">
    <property type="protein sequence ID" value="SEF72633.1"/>
    <property type="molecule type" value="Genomic_DNA"/>
</dbReference>
<dbReference type="PROSITE" id="PS00201">
    <property type="entry name" value="FLAVODOXIN"/>
    <property type="match status" value="1"/>
</dbReference>
<evidence type="ECO:0000256" key="7">
    <source>
        <dbReference type="ARBA" id="ARBA00022982"/>
    </source>
</evidence>
<keyword evidence="4" id="KW-0813">Transport</keyword>
<sequence>MKMNKRCKDGQVYLGVGRSLPSELMPVQTMIRSLSLEVCWEERVESRSFHGKLARRVMKIGLFYGSSTCYTEMAAEKIREIIGPDIVDIHNVKETPISQMSEYDFLILGISTWDFGELQEDWGALWDQLSGLPLNNKVVALFGLGDQEGYGEWYLDAMGMLHDELKPGGVNFIGYWPNIGYEFEASKALTEDGSQFVGLALDEDSQYELTEERIATWCEQILVEYQQTL</sequence>
<gene>
    <name evidence="10" type="ORF">SAMN04488244_103106</name>
</gene>
<dbReference type="PANTHER" id="PTHR42809">
    <property type="entry name" value="FLAVODOXIN 2"/>
    <property type="match status" value="1"/>
</dbReference>
<dbReference type="InterPro" id="IPR050619">
    <property type="entry name" value="Flavodoxin"/>
</dbReference>
<dbReference type="InterPro" id="IPR010086">
    <property type="entry name" value="Flavodoxin_lc"/>
</dbReference>
<accession>A0A1H5UC53</accession>
<evidence type="ECO:0000256" key="5">
    <source>
        <dbReference type="ARBA" id="ARBA00022630"/>
    </source>
</evidence>
<dbReference type="InterPro" id="IPR001226">
    <property type="entry name" value="Flavodoxin_CS"/>
</dbReference>
<dbReference type="InterPro" id="IPR029039">
    <property type="entry name" value="Flavoprotein-like_sf"/>
</dbReference>
<name>A0A1H5UC53_9VIBR</name>
<evidence type="ECO:0000256" key="3">
    <source>
        <dbReference type="ARBA" id="ARBA00005267"/>
    </source>
</evidence>
<comment type="similarity">
    <text evidence="3">Belongs to the flavodoxin family.</text>
</comment>
<comment type="cofactor">
    <cofactor evidence="1">
        <name>FMN</name>
        <dbReference type="ChEBI" id="CHEBI:58210"/>
    </cofactor>
</comment>
<evidence type="ECO:0000256" key="1">
    <source>
        <dbReference type="ARBA" id="ARBA00001917"/>
    </source>
</evidence>
<dbReference type="GO" id="GO:0010181">
    <property type="term" value="F:FMN binding"/>
    <property type="evidence" value="ECO:0007669"/>
    <property type="project" value="InterPro"/>
</dbReference>
<evidence type="ECO:0000313" key="11">
    <source>
        <dbReference type="Proteomes" id="UP000236721"/>
    </source>
</evidence>
<organism evidence="10 11">
    <name type="scientific">Vibrio hangzhouensis</name>
    <dbReference type="NCBI Taxonomy" id="462991"/>
    <lineage>
        <taxon>Bacteria</taxon>
        <taxon>Pseudomonadati</taxon>
        <taxon>Pseudomonadota</taxon>
        <taxon>Gammaproteobacteria</taxon>
        <taxon>Vibrionales</taxon>
        <taxon>Vibrionaceae</taxon>
        <taxon>Vibrio</taxon>
    </lineage>
</organism>
<dbReference type="NCBIfam" id="TIGR01752">
    <property type="entry name" value="flav_long"/>
    <property type="match status" value="1"/>
</dbReference>
<evidence type="ECO:0000313" key="10">
    <source>
        <dbReference type="EMBL" id="SEF72633.1"/>
    </source>
</evidence>
<comment type="function">
    <text evidence="2">Low-potential electron donor to a number of redox enzymes.</text>
</comment>
<evidence type="ECO:0000256" key="2">
    <source>
        <dbReference type="ARBA" id="ARBA00003297"/>
    </source>
</evidence>
<dbReference type="NCBIfam" id="NF006739">
    <property type="entry name" value="PRK09267.1-5"/>
    <property type="match status" value="1"/>
</dbReference>